<evidence type="ECO:0000256" key="4">
    <source>
        <dbReference type="ARBA" id="ARBA00012729"/>
    </source>
</evidence>
<dbReference type="InterPro" id="IPR036861">
    <property type="entry name" value="Endochitinase-like_sf"/>
</dbReference>
<comment type="caution">
    <text evidence="13">Lacks conserved residue(s) required for the propagation of feature annotation.</text>
</comment>
<dbReference type="PANTHER" id="PTHR47700:SF2">
    <property type="entry name" value="CHITINASE"/>
    <property type="match status" value="1"/>
</dbReference>
<keyword evidence="13" id="KW-1015">Disulfide bond</keyword>
<dbReference type="PANTHER" id="PTHR47700">
    <property type="entry name" value="V CHITINASE, PUTATIVE (AFU_ORTHOLOGUE AFUA_6G13720)-RELATED"/>
    <property type="match status" value="1"/>
</dbReference>
<dbReference type="EMBL" id="JASWJB010000426">
    <property type="protein sequence ID" value="KAK2590532.1"/>
    <property type="molecule type" value="Genomic_DNA"/>
</dbReference>
<evidence type="ECO:0000256" key="15">
    <source>
        <dbReference type="SAM" id="SignalP"/>
    </source>
</evidence>
<dbReference type="SUPFAM" id="SSF54556">
    <property type="entry name" value="Chitinase insertion domain"/>
    <property type="match status" value="1"/>
</dbReference>
<dbReference type="InterPro" id="IPR018371">
    <property type="entry name" value="Chitin-binding_1_CS"/>
</dbReference>
<dbReference type="SMART" id="SM00636">
    <property type="entry name" value="Glyco_18"/>
    <property type="match status" value="1"/>
</dbReference>
<dbReference type="PROSITE" id="PS51910">
    <property type="entry name" value="GH18_2"/>
    <property type="match status" value="1"/>
</dbReference>
<comment type="similarity">
    <text evidence="3">Belongs to the glycosyl hydrolase 18 family. Chitinase class V subfamily.</text>
</comment>
<dbReference type="Gene3D" id="3.10.50.10">
    <property type="match status" value="1"/>
</dbReference>
<dbReference type="GO" id="GO:0008061">
    <property type="term" value="F:chitin binding"/>
    <property type="evidence" value="ECO:0007669"/>
    <property type="project" value="UniProtKB-UniRule"/>
</dbReference>
<evidence type="ECO:0000259" key="17">
    <source>
        <dbReference type="PROSITE" id="PS51910"/>
    </source>
</evidence>
<comment type="subcellular location">
    <subcellularLocation>
        <location evidence="2">Secreted</location>
    </subcellularLocation>
</comment>
<dbReference type="InterPro" id="IPR001223">
    <property type="entry name" value="Glyco_hydro18_cat"/>
</dbReference>
<evidence type="ECO:0000313" key="18">
    <source>
        <dbReference type="EMBL" id="KAK2590532.1"/>
    </source>
</evidence>
<proteinExistence type="inferred from homology"/>
<keyword evidence="15" id="KW-0732">Signal</keyword>
<dbReference type="SMART" id="SM00270">
    <property type="entry name" value="ChtBD1"/>
    <property type="match status" value="2"/>
</dbReference>
<dbReference type="PROSITE" id="PS00026">
    <property type="entry name" value="CHIT_BIND_I_1"/>
    <property type="match status" value="1"/>
</dbReference>
<dbReference type="GO" id="GO:0006032">
    <property type="term" value="P:chitin catabolic process"/>
    <property type="evidence" value="ECO:0007669"/>
    <property type="project" value="UniProtKB-KW"/>
</dbReference>
<reference evidence="18" key="1">
    <citation type="submission" date="2023-06" db="EMBL/GenBank/DDBJ databases">
        <title>Conoideocrella luteorostrata (Hypocreales: Clavicipitaceae), a potential biocontrol fungus for elongate hemlock scale in United States Christmas tree production areas.</title>
        <authorList>
            <person name="Barrett H."/>
            <person name="Lovett B."/>
            <person name="Macias A.M."/>
            <person name="Stajich J.E."/>
            <person name="Kasson M.T."/>
        </authorList>
    </citation>
    <scope>NUCLEOTIDE SEQUENCE</scope>
    <source>
        <strain evidence="18">ARSEF 14590</strain>
    </source>
</reference>
<evidence type="ECO:0000256" key="13">
    <source>
        <dbReference type="PROSITE-ProRule" id="PRU00261"/>
    </source>
</evidence>
<accession>A0AAJ0FN89</accession>
<evidence type="ECO:0000256" key="11">
    <source>
        <dbReference type="ARBA" id="ARBA00023295"/>
    </source>
</evidence>
<dbReference type="GO" id="GO:0005576">
    <property type="term" value="C:extracellular region"/>
    <property type="evidence" value="ECO:0007669"/>
    <property type="project" value="UniProtKB-SubCell"/>
</dbReference>
<dbReference type="SUPFAM" id="SSF51445">
    <property type="entry name" value="(Trans)glycosidases"/>
    <property type="match status" value="1"/>
</dbReference>
<dbReference type="GO" id="GO:0008843">
    <property type="term" value="F:endochitinase activity"/>
    <property type="evidence" value="ECO:0007669"/>
    <property type="project" value="UniProtKB-EC"/>
</dbReference>
<dbReference type="InterPro" id="IPR011583">
    <property type="entry name" value="Chitinase_II/V-like_cat"/>
</dbReference>
<dbReference type="CDD" id="cd00035">
    <property type="entry name" value="ChtBD1"/>
    <property type="match status" value="1"/>
</dbReference>
<keyword evidence="11 14" id="KW-0326">Glycosidase</keyword>
<keyword evidence="19" id="KW-1185">Reference proteome</keyword>
<evidence type="ECO:0000256" key="7">
    <source>
        <dbReference type="ARBA" id="ARBA00022801"/>
    </source>
</evidence>
<evidence type="ECO:0000256" key="8">
    <source>
        <dbReference type="ARBA" id="ARBA00023024"/>
    </source>
</evidence>
<feature type="disulfide bond" evidence="13">
    <location>
        <begin position="109"/>
        <end position="123"/>
    </location>
</feature>
<keyword evidence="6 13" id="KW-0147">Chitin-binding</keyword>
<keyword evidence="10" id="KW-0119">Carbohydrate metabolism</keyword>
<gene>
    <name evidence="18" type="ORF">QQS21_011782</name>
</gene>
<feature type="disulfide bond" evidence="13">
    <location>
        <begin position="65"/>
        <end position="79"/>
    </location>
</feature>
<sequence length="1130" mass="124399">MTLSLTLLTVFAGLAFAGQGHGSHHISHKRFSSLERRSQSSQESQLFRREDYTCGPGRPCHNGACCGESGNCGYGPIYCGKGCSSNCDAHAECGQFSQPPDKECPLNTCCSEFGFCGTTKDFCTGKCQSNCVEHPKPPAGSGDPLSKVIGYYEAWNDRSKCHQTSAKDLPVDALTHLNYAFAYVDPGSFEITTMDAATPARIFQDVADLKKTSPSLKIFVSLGGWTFSDNGTATQPVFGNIARSDANRQKFATNVLKFLSTYGYDGVDIDWEYPGAPDRGGNPEDVVTYPRLLQTIRQTFEASGQELGISFTAPSSYWYLRWFDLPKLVEWADWINLMSYDLHGVWDSTNPIGSIVQGHTNLTEIELAAELFWRAGIPPSKLALGFGFYGRAFTLADSSCITPGCLFSSGAKPGVCTGTSGYLSYYEVQDILSKNKDLKPVYDKDAAVKYMTFDKNQWISYDDSDTFADKIKWAKKIGFSGSLIWASDLDDYDFTAHKALVGKKSIGSLQNKKATAIASETAATFGDKCYYEENSHTQMCQSGYLTMGRDNSGGHCNENDKLCGNIICCPKSSGLSDCTWRGSGGDCNGRCHDGEVKVSGSSWGGWPGESSGKKRCGRGGKAFCCKADKFKKLTDGCHWSAFKGRCSSDEKKVAYIYDDQDGEGQSYCCKRDKPMPVSNCHWVGQGDCADNTCAKTEITLTTSSKGGNYRSCNWYREKSLCCTPNGDALIEKYQCDDDNLCDEDGYCEDDIGPVASGWSSKQSIEVDYYDASDDEGNLYFHELAEHKKDKGARPGLPRTQTLKMATQELVWNSRPYATGDKRDWLFRFAGGLAEMSLKGAFMRDSQQCRNVALTFHKMSDLAATGLQAEHFFEVQLIKQLLQTAITGILPNVPLGSVSVTPVLSAAKLLEANLYNGWNKLYPASANLPPIVQNVAGLSGVPSKYTPPANTPADRIMSAIGDWGNMKNMLLVQDRINWVKGKLFSLQNPISETVLIETIKEALSGGVSAAQRISTTLQNVYAVFSYINDAYCEITERESYQQLTNEISYMDQYIPELKGIKDIWHEFMPAMQTAVGQKAVSFVNMVHFNVVDKIKPNVAAGVPHLETLLEDVKFFINSVDKLKWQSGNFRD</sequence>
<evidence type="ECO:0000256" key="6">
    <source>
        <dbReference type="ARBA" id="ARBA00022669"/>
    </source>
</evidence>
<feature type="disulfide bond" evidence="13">
    <location>
        <begin position="60"/>
        <end position="72"/>
    </location>
</feature>
<evidence type="ECO:0000256" key="3">
    <source>
        <dbReference type="ARBA" id="ARBA00008682"/>
    </source>
</evidence>
<dbReference type="PROSITE" id="PS01095">
    <property type="entry name" value="GH18_1"/>
    <property type="match status" value="1"/>
</dbReference>
<comment type="catalytic activity">
    <reaction evidence="1">
        <text>Random endo-hydrolysis of N-acetyl-beta-D-glucosaminide (1-&gt;4)-beta-linkages in chitin and chitodextrins.</text>
        <dbReference type="EC" id="3.2.1.14"/>
    </reaction>
</comment>
<keyword evidence="9" id="KW-0843">Virulence</keyword>
<dbReference type="GO" id="GO:0000272">
    <property type="term" value="P:polysaccharide catabolic process"/>
    <property type="evidence" value="ECO:0007669"/>
    <property type="project" value="UniProtKB-KW"/>
</dbReference>
<dbReference type="Gene3D" id="3.20.20.80">
    <property type="entry name" value="Glycosidases"/>
    <property type="match status" value="1"/>
</dbReference>
<feature type="disulfide bond" evidence="13">
    <location>
        <begin position="127"/>
        <end position="131"/>
    </location>
</feature>
<evidence type="ECO:0000256" key="9">
    <source>
        <dbReference type="ARBA" id="ARBA00023026"/>
    </source>
</evidence>
<evidence type="ECO:0000256" key="1">
    <source>
        <dbReference type="ARBA" id="ARBA00000822"/>
    </source>
</evidence>
<name>A0AAJ0FN89_9HYPO</name>
<evidence type="ECO:0000256" key="14">
    <source>
        <dbReference type="RuleBase" id="RU000489"/>
    </source>
</evidence>
<feature type="disulfide bond" evidence="13">
    <location>
        <begin position="104"/>
        <end position="116"/>
    </location>
</feature>
<evidence type="ECO:0000256" key="12">
    <source>
        <dbReference type="ARBA" id="ARBA00023326"/>
    </source>
</evidence>
<feature type="signal peptide" evidence="15">
    <location>
        <begin position="1"/>
        <end position="17"/>
    </location>
</feature>
<dbReference type="Gene3D" id="3.30.60.10">
    <property type="entry name" value="Endochitinase-like"/>
    <property type="match status" value="1"/>
</dbReference>
<evidence type="ECO:0000259" key="16">
    <source>
        <dbReference type="PROSITE" id="PS50941"/>
    </source>
</evidence>
<feature type="domain" description="Chitin-binding type-1" evidence="16">
    <location>
        <begin position="90"/>
        <end position="133"/>
    </location>
</feature>
<feature type="chain" id="PRO_5042488340" description="chitinase" evidence="15">
    <location>
        <begin position="18"/>
        <end position="1130"/>
    </location>
</feature>
<dbReference type="Pfam" id="PF00704">
    <property type="entry name" value="Glyco_hydro_18"/>
    <property type="match status" value="1"/>
</dbReference>
<dbReference type="Pfam" id="PF00187">
    <property type="entry name" value="Chitin_bind_1"/>
    <property type="match status" value="1"/>
</dbReference>
<feature type="domain" description="GH18" evidence="17">
    <location>
        <begin position="146"/>
        <end position="503"/>
    </location>
</feature>
<feature type="domain" description="Chitin-binding type-1" evidence="16">
    <location>
        <begin position="51"/>
        <end position="89"/>
    </location>
</feature>
<evidence type="ECO:0000313" key="19">
    <source>
        <dbReference type="Proteomes" id="UP001251528"/>
    </source>
</evidence>
<evidence type="ECO:0000256" key="2">
    <source>
        <dbReference type="ARBA" id="ARBA00004613"/>
    </source>
</evidence>
<keyword evidence="5" id="KW-0964">Secreted</keyword>
<dbReference type="PROSITE" id="PS50941">
    <property type="entry name" value="CHIT_BIND_I_2"/>
    <property type="match status" value="2"/>
</dbReference>
<keyword evidence="12" id="KW-0624">Polysaccharide degradation</keyword>
<keyword evidence="8" id="KW-0146">Chitin degradation</keyword>
<dbReference type="InterPro" id="IPR001579">
    <property type="entry name" value="Glyco_hydro_18_chit_AS"/>
</dbReference>
<dbReference type="InterPro" id="IPR017853">
    <property type="entry name" value="GH"/>
</dbReference>
<feature type="disulfide bond" evidence="13">
    <location>
        <begin position="83"/>
        <end position="87"/>
    </location>
</feature>
<dbReference type="Proteomes" id="UP001251528">
    <property type="component" value="Unassembled WGS sequence"/>
</dbReference>
<evidence type="ECO:0000256" key="5">
    <source>
        <dbReference type="ARBA" id="ARBA00022525"/>
    </source>
</evidence>
<dbReference type="AlphaFoldDB" id="A0AAJ0FN89"/>
<dbReference type="InterPro" id="IPR029070">
    <property type="entry name" value="Chitinase_insertion_sf"/>
</dbReference>
<organism evidence="18 19">
    <name type="scientific">Conoideocrella luteorostrata</name>
    <dbReference type="NCBI Taxonomy" id="1105319"/>
    <lineage>
        <taxon>Eukaryota</taxon>
        <taxon>Fungi</taxon>
        <taxon>Dikarya</taxon>
        <taxon>Ascomycota</taxon>
        <taxon>Pezizomycotina</taxon>
        <taxon>Sordariomycetes</taxon>
        <taxon>Hypocreomycetidae</taxon>
        <taxon>Hypocreales</taxon>
        <taxon>Clavicipitaceae</taxon>
        <taxon>Conoideocrella</taxon>
    </lineage>
</organism>
<protein>
    <recommendedName>
        <fullName evidence="4">chitinase</fullName>
        <ecNumber evidence="4">3.2.1.14</ecNumber>
    </recommendedName>
</protein>
<dbReference type="EC" id="3.2.1.14" evidence="4"/>
<dbReference type="InterPro" id="IPR001002">
    <property type="entry name" value="Chitin-bd_1"/>
</dbReference>
<comment type="caution">
    <text evidence="18">The sequence shown here is derived from an EMBL/GenBank/DDBJ whole genome shotgun (WGS) entry which is preliminary data.</text>
</comment>
<dbReference type="SUPFAM" id="SSF57016">
    <property type="entry name" value="Plant lectins/antimicrobial peptides"/>
    <property type="match status" value="1"/>
</dbReference>
<keyword evidence="7 14" id="KW-0378">Hydrolase</keyword>
<evidence type="ECO:0000256" key="10">
    <source>
        <dbReference type="ARBA" id="ARBA00023277"/>
    </source>
</evidence>
<dbReference type="InterPro" id="IPR053214">
    <property type="entry name" value="LysM12-like"/>
</dbReference>